<dbReference type="Proteomes" id="UP000434276">
    <property type="component" value="Unassembled WGS sequence"/>
</dbReference>
<evidence type="ECO:0000313" key="1">
    <source>
        <dbReference type="Araport" id="AT4G35025"/>
    </source>
</evidence>
<protein>
    <submittedName>
        <fullName evidence="3">Uncharacterized protein</fullName>
    </submittedName>
</protein>
<dbReference type="OrthoDB" id="10276809at2759"/>
<organism evidence="3 4">
    <name type="scientific">Arabidopsis thaliana</name>
    <name type="common">Mouse-ear cress</name>
    <dbReference type="NCBI Taxonomy" id="3702"/>
    <lineage>
        <taxon>Eukaryota</taxon>
        <taxon>Viridiplantae</taxon>
        <taxon>Streptophyta</taxon>
        <taxon>Embryophyta</taxon>
        <taxon>Tracheophyta</taxon>
        <taxon>Spermatophyta</taxon>
        <taxon>Magnoliopsida</taxon>
        <taxon>eudicotyledons</taxon>
        <taxon>Gunneridae</taxon>
        <taxon>Pentapetalae</taxon>
        <taxon>rosids</taxon>
        <taxon>malvids</taxon>
        <taxon>Brassicales</taxon>
        <taxon>Brassicaceae</taxon>
        <taxon>Camelineae</taxon>
        <taxon>Arabidopsis</taxon>
    </lineage>
</organism>
<name>A0A654FVM2_ARATH</name>
<dbReference type="Proteomes" id="UP000426265">
    <property type="component" value="Unassembled WGS sequence"/>
</dbReference>
<gene>
    <name evidence="1" type="ordered locus">At4g35025</name>
    <name evidence="3" type="ORF">AN1_LOCUS20342</name>
    <name evidence="2" type="ORF">C24_LOCUS20236</name>
</gene>
<dbReference type="AlphaFoldDB" id="A0A654FVM2"/>
<dbReference type="GeneID" id="6241007"/>
<dbReference type="KEGG" id="ath:AT4G35025"/>
<dbReference type="Araport" id="AT4G35025"/>
<dbReference type="EMBL" id="CACSHJ010000095">
    <property type="protein sequence ID" value="CAA0397535.1"/>
    <property type="molecule type" value="Genomic_DNA"/>
</dbReference>
<evidence type="ECO:0000313" key="3">
    <source>
        <dbReference type="EMBL" id="VYS64932.1"/>
    </source>
</evidence>
<proteinExistence type="predicted"/>
<sequence>MKVSARERKKRSEQTKRQHRVLFLRVLQEKEKKLVRGKNSGKPSISGESKGICECVATGYCGLNVTNTPRLKP</sequence>
<dbReference type="EMBL" id="CACRSJ010000109">
    <property type="protein sequence ID" value="VYS64932.1"/>
    <property type="molecule type" value="Genomic_DNA"/>
</dbReference>
<reference evidence="3 4" key="1">
    <citation type="submission" date="2019-11" db="EMBL/GenBank/DDBJ databases">
        <authorList>
            <person name="Jiao W.-B."/>
            <person name="Schneeberger K."/>
        </authorList>
    </citation>
    <scope>NUCLEOTIDE SEQUENCE [LARGE SCALE GENOMIC DNA]</scope>
    <source>
        <strain evidence="4">cv. An-1</strain>
        <strain evidence="5">cv. C24</strain>
    </source>
</reference>
<evidence type="ECO:0000313" key="2">
    <source>
        <dbReference type="EMBL" id="CAA0397535.1"/>
    </source>
</evidence>
<evidence type="ECO:0000313" key="5">
    <source>
        <dbReference type="Proteomes" id="UP000434276"/>
    </source>
</evidence>
<evidence type="ECO:0000313" key="4">
    <source>
        <dbReference type="Proteomes" id="UP000426265"/>
    </source>
</evidence>
<accession>A0A654FVM2</accession>
<dbReference type="RefSeq" id="NP_001119118.1">
    <property type="nucleotide sequence ID" value="NM_001125646.1"/>
</dbReference>